<dbReference type="OrthoDB" id="287565at2"/>
<dbReference type="CDD" id="cd07814">
    <property type="entry name" value="SRPBCC_CalC_Aha1-like"/>
    <property type="match status" value="1"/>
</dbReference>
<comment type="caution">
    <text evidence="3">The sequence shown here is derived from an EMBL/GenBank/DDBJ whole genome shotgun (WGS) entry which is preliminary data.</text>
</comment>
<reference evidence="3 4" key="1">
    <citation type="journal article" date="2015" name="Genome Announc.">
        <title>Genome Assemblies of Three Soil-Associated Devosia species: D. insulae, D. limi, and D. soli.</title>
        <authorList>
            <person name="Hassan Y.I."/>
            <person name="Lepp D."/>
            <person name="Zhou T."/>
        </authorList>
    </citation>
    <scope>NUCLEOTIDE SEQUENCE [LARGE SCALE GENOMIC DNA]</scope>
    <source>
        <strain evidence="3 4">DS-56</strain>
    </source>
</reference>
<gene>
    <name evidence="3" type="ORF">VW23_020575</name>
</gene>
<name>A0A1E5XPP5_9HYPH</name>
<organism evidence="3 4">
    <name type="scientific">Devosia insulae DS-56</name>
    <dbReference type="NCBI Taxonomy" id="1116389"/>
    <lineage>
        <taxon>Bacteria</taxon>
        <taxon>Pseudomonadati</taxon>
        <taxon>Pseudomonadota</taxon>
        <taxon>Alphaproteobacteria</taxon>
        <taxon>Hyphomicrobiales</taxon>
        <taxon>Devosiaceae</taxon>
        <taxon>Devosia</taxon>
    </lineage>
</organism>
<dbReference type="Pfam" id="PF08327">
    <property type="entry name" value="AHSA1"/>
    <property type="match status" value="1"/>
</dbReference>
<comment type="similarity">
    <text evidence="1">Belongs to the AHA1 family.</text>
</comment>
<protein>
    <submittedName>
        <fullName evidence="3">ATPase</fullName>
    </submittedName>
</protein>
<dbReference type="SUPFAM" id="SSF55961">
    <property type="entry name" value="Bet v1-like"/>
    <property type="match status" value="1"/>
</dbReference>
<dbReference type="Gene3D" id="3.30.530.20">
    <property type="match status" value="1"/>
</dbReference>
<dbReference type="Proteomes" id="UP000095463">
    <property type="component" value="Unassembled WGS sequence"/>
</dbReference>
<evidence type="ECO:0000256" key="1">
    <source>
        <dbReference type="ARBA" id="ARBA00006817"/>
    </source>
</evidence>
<dbReference type="InterPro" id="IPR013538">
    <property type="entry name" value="ASHA1/2-like_C"/>
</dbReference>
<dbReference type="AlphaFoldDB" id="A0A1E5XPP5"/>
<evidence type="ECO:0000259" key="2">
    <source>
        <dbReference type="Pfam" id="PF08327"/>
    </source>
</evidence>
<feature type="domain" description="Activator of Hsp90 ATPase homologue 1/2-like C-terminal" evidence="2">
    <location>
        <begin position="15"/>
        <end position="137"/>
    </location>
</feature>
<dbReference type="InterPro" id="IPR023393">
    <property type="entry name" value="START-like_dom_sf"/>
</dbReference>
<keyword evidence="4" id="KW-1185">Reference proteome</keyword>
<dbReference type="EMBL" id="LAJE02000198">
    <property type="protein sequence ID" value="OEO30582.1"/>
    <property type="molecule type" value="Genomic_DNA"/>
</dbReference>
<evidence type="ECO:0000313" key="4">
    <source>
        <dbReference type="Proteomes" id="UP000095463"/>
    </source>
</evidence>
<accession>A0A1E5XPP5</accession>
<sequence length="152" mass="16828">MSDTSFTTAFTVDQSPEAAFAAIIDPRAWWSGEFEGGTKKLGDVFSYRYQEFHYSKQVVTELVPNKRVAWQVVEGTLSFVEDKTEWVGTTIMFDIGMKGGRTEVVFTHQGIAPAVECYDTCSDAWTSLIQGSLRQLIESGKTELIELAAPAA</sequence>
<proteinExistence type="inferred from homology"/>
<evidence type="ECO:0000313" key="3">
    <source>
        <dbReference type="EMBL" id="OEO30582.1"/>
    </source>
</evidence>